<name>H8Z155_9GAMM</name>
<accession>H8Z155</accession>
<dbReference type="PANTHER" id="PTHR33908:SF3">
    <property type="entry name" value="UNDECAPRENYL PHOSPHATE-ALPHA-4-AMINO-4-DEOXY-L-ARABINOSE ARABINOSYL TRANSFERASE"/>
    <property type="match status" value="1"/>
</dbReference>
<keyword evidence="7 9" id="KW-0472">Membrane</keyword>
<feature type="transmembrane region" description="Helical" evidence="9">
    <location>
        <begin position="131"/>
        <end position="151"/>
    </location>
</feature>
<sequence>MRKAPRQTSPREPAPALALEATLPVGLVPWLLGGLILALSLWRLVGFDHLLVWHDEVFTLIRVLGRSALTVNQSLFNATPLSPADALALLQGPADTWAATLTALMRHPEHPPLYYLLARALMGLPIDPVTAMRGASAGFGVLLPLAAFWLMQEVFGSSQPQNAWQRPASWPAPWLTALLVAASPLYLLYAQEGRQYALWTLLVAAASAAFLRALRTRDNLNWASYATLLALALYTHLLSALLIPLHALYGLLASNWKFGSKLSSQMDWQLGWQQEVRPLARRFALAVGAAIMLLSPWLVLMIVAADRVDDYTSWMQRPIPLAEMFLAWRDHLTRVFIDIRPVGTTGVGVPPWTALVLVPVGLALGHYLLKAPRPAVWFLPLLALAFIGMVLGPDLLLGGSRSQHPRYALPGLLALELMLAWSLSKMLTGNSTGWRWAGCMLLATLLTAGLWSFAAIGQAESWWNKNFSAGNSALAHDINAAPAPLVAVSPSGVSTGEILSLAYHLAPHVRIWGEPEIDSPLTIPDGFTGYFALTPSAKLRTALKPLSLRPVPGHWQWFQAQPGTMPSDIRNPTPEHPRRAPS</sequence>
<feature type="transmembrane region" description="Helical" evidence="9">
    <location>
        <begin position="21"/>
        <end position="42"/>
    </location>
</feature>
<evidence type="ECO:0000313" key="11">
    <source>
        <dbReference type="Proteomes" id="UP000002964"/>
    </source>
</evidence>
<keyword evidence="2" id="KW-1003">Cell membrane</keyword>
<keyword evidence="11" id="KW-1185">Reference proteome</keyword>
<dbReference type="PANTHER" id="PTHR33908">
    <property type="entry name" value="MANNOSYLTRANSFERASE YKCB-RELATED"/>
    <property type="match status" value="1"/>
</dbReference>
<feature type="transmembrane region" description="Helical" evidence="9">
    <location>
        <begin position="196"/>
        <end position="214"/>
    </location>
</feature>
<dbReference type="GO" id="GO:0016763">
    <property type="term" value="F:pentosyltransferase activity"/>
    <property type="evidence" value="ECO:0007669"/>
    <property type="project" value="TreeGrafter"/>
</dbReference>
<dbReference type="GO" id="GO:0010041">
    <property type="term" value="P:response to iron(III) ion"/>
    <property type="evidence" value="ECO:0007669"/>
    <property type="project" value="TreeGrafter"/>
</dbReference>
<keyword evidence="3" id="KW-0328">Glycosyltransferase</keyword>
<evidence type="ECO:0000256" key="9">
    <source>
        <dbReference type="SAM" id="Phobius"/>
    </source>
</evidence>
<evidence type="ECO:0000313" key="10">
    <source>
        <dbReference type="EMBL" id="EIC21370.1"/>
    </source>
</evidence>
<evidence type="ECO:0000256" key="5">
    <source>
        <dbReference type="ARBA" id="ARBA00022692"/>
    </source>
</evidence>
<reference evidence="11" key="1">
    <citation type="submission" date="2011-06" db="EMBL/GenBank/DDBJ databases">
        <authorList>
            <consortium name="US DOE Joint Genome Institute (JGI-PGF)"/>
            <person name="Lucas S."/>
            <person name="Han J."/>
            <person name="Lapidus A."/>
            <person name="Cheng J.-F."/>
            <person name="Goodwin L."/>
            <person name="Pitluck S."/>
            <person name="Peters L."/>
            <person name="Land M.L."/>
            <person name="Hauser L."/>
            <person name="Vogl K."/>
            <person name="Liu Z."/>
            <person name="Overmann J."/>
            <person name="Frigaard N.-U."/>
            <person name="Bryant D.A."/>
            <person name="Woyke T.J."/>
        </authorList>
    </citation>
    <scope>NUCLEOTIDE SEQUENCE [LARGE SCALE GENOMIC DNA]</scope>
    <source>
        <strain evidence="11">970</strain>
    </source>
</reference>
<reference evidence="10 11" key="2">
    <citation type="submission" date="2011-11" db="EMBL/GenBank/DDBJ databases">
        <authorList>
            <consortium name="US DOE Joint Genome Institute"/>
            <person name="Lucas S."/>
            <person name="Han J."/>
            <person name="Lapidus A."/>
            <person name="Cheng J.-F."/>
            <person name="Goodwin L."/>
            <person name="Pitluck S."/>
            <person name="Peters L."/>
            <person name="Ovchinnikova G."/>
            <person name="Zhang X."/>
            <person name="Detter J.C."/>
            <person name="Han C."/>
            <person name="Tapia R."/>
            <person name="Land M."/>
            <person name="Hauser L."/>
            <person name="Kyrpides N."/>
            <person name="Ivanova N."/>
            <person name="Pagani I."/>
            <person name="Vogl K."/>
            <person name="Liu Z."/>
            <person name="Overmann J."/>
            <person name="Frigaard N.-U."/>
            <person name="Bryant D."/>
            <person name="Woyke T."/>
        </authorList>
    </citation>
    <scope>NUCLEOTIDE SEQUENCE [LARGE SCALE GENOMIC DNA]</scope>
    <source>
        <strain evidence="10 11">970</strain>
    </source>
</reference>
<dbReference type="InterPro" id="IPR050297">
    <property type="entry name" value="LipidA_mod_glycosyltrf_83"/>
</dbReference>
<dbReference type="eggNOG" id="COG5305">
    <property type="taxonomic scope" value="Bacteria"/>
</dbReference>
<evidence type="ECO:0000256" key="4">
    <source>
        <dbReference type="ARBA" id="ARBA00022679"/>
    </source>
</evidence>
<gene>
    <name evidence="10" type="ORF">Thi970DRAFT_01577</name>
</gene>
<dbReference type="AlphaFoldDB" id="H8Z155"/>
<keyword evidence="4" id="KW-0808">Transferase</keyword>
<dbReference type="Proteomes" id="UP000002964">
    <property type="component" value="Unassembled WGS sequence"/>
</dbReference>
<dbReference type="OrthoDB" id="495800at2"/>
<keyword evidence="5 9" id="KW-0812">Transmembrane</keyword>
<dbReference type="RefSeq" id="WP_009147955.1">
    <property type="nucleotide sequence ID" value="NZ_CP121471.1"/>
</dbReference>
<feature type="transmembrane region" description="Helical" evidence="9">
    <location>
        <begin position="375"/>
        <end position="397"/>
    </location>
</feature>
<feature type="transmembrane region" description="Helical" evidence="9">
    <location>
        <begin position="349"/>
        <end position="369"/>
    </location>
</feature>
<evidence type="ECO:0000256" key="2">
    <source>
        <dbReference type="ARBA" id="ARBA00022475"/>
    </source>
</evidence>
<feature type="transmembrane region" description="Helical" evidence="9">
    <location>
        <begin position="172"/>
        <end position="190"/>
    </location>
</feature>
<keyword evidence="6 9" id="KW-1133">Transmembrane helix</keyword>
<dbReference type="GO" id="GO:0005886">
    <property type="term" value="C:plasma membrane"/>
    <property type="evidence" value="ECO:0007669"/>
    <property type="project" value="UniProtKB-SubCell"/>
</dbReference>
<evidence type="ECO:0000256" key="7">
    <source>
        <dbReference type="ARBA" id="ARBA00023136"/>
    </source>
</evidence>
<dbReference type="EMBL" id="JH603169">
    <property type="protein sequence ID" value="EIC21370.1"/>
    <property type="molecule type" value="Genomic_DNA"/>
</dbReference>
<evidence type="ECO:0000256" key="3">
    <source>
        <dbReference type="ARBA" id="ARBA00022676"/>
    </source>
</evidence>
<feature type="transmembrane region" description="Helical" evidence="9">
    <location>
        <begin position="226"/>
        <end position="252"/>
    </location>
</feature>
<evidence type="ECO:0000256" key="8">
    <source>
        <dbReference type="SAM" id="MobiDB-lite"/>
    </source>
</evidence>
<feature type="transmembrane region" description="Helical" evidence="9">
    <location>
        <begin position="283"/>
        <end position="305"/>
    </location>
</feature>
<evidence type="ECO:0000256" key="1">
    <source>
        <dbReference type="ARBA" id="ARBA00004651"/>
    </source>
</evidence>
<dbReference type="GO" id="GO:0009103">
    <property type="term" value="P:lipopolysaccharide biosynthetic process"/>
    <property type="evidence" value="ECO:0007669"/>
    <property type="project" value="UniProtKB-ARBA"/>
</dbReference>
<feature type="compositionally biased region" description="Basic and acidic residues" evidence="8">
    <location>
        <begin position="573"/>
        <end position="582"/>
    </location>
</feature>
<dbReference type="HOGENOM" id="CLU_037292_0_0_6"/>
<proteinExistence type="predicted"/>
<comment type="subcellular location">
    <subcellularLocation>
        <location evidence="1">Cell membrane</location>
        <topology evidence="1">Multi-pass membrane protein</topology>
    </subcellularLocation>
</comment>
<organism evidence="10 11">
    <name type="scientific">Thiorhodovibrio frisius</name>
    <dbReference type="NCBI Taxonomy" id="631362"/>
    <lineage>
        <taxon>Bacteria</taxon>
        <taxon>Pseudomonadati</taxon>
        <taxon>Pseudomonadota</taxon>
        <taxon>Gammaproteobacteria</taxon>
        <taxon>Chromatiales</taxon>
        <taxon>Chromatiaceae</taxon>
        <taxon>Thiorhodovibrio</taxon>
    </lineage>
</organism>
<dbReference type="STRING" id="631362.Thi970DRAFT_01577"/>
<feature type="transmembrane region" description="Helical" evidence="9">
    <location>
        <begin position="434"/>
        <end position="456"/>
    </location>
</feature>
<protein>
    <submittedName>
        <fullName evidence="10">Putative membrane protein</fullName>
    </submittedName>
</protein>
<feature type="region of interest" description="Disordered" evidence="8">
    <location>
        <begin position="560"/>
        <end position="582"/>
    </location>
</feature>
<evidence type="ECO:0000256" key="6">
    <source>
        <dbReference type="ARBA" id="ARBA00022989"/>
    </source>
</evidence>